<reference evidence="1" key="1">
    <citation type="journal article" date="2023" name="Science">
        <title>Elucidation of the pathway for biosynthesis of saponin adjuvants from the soapbark tree.</title>
        <authorList>
            <person name="Reed J."/>
            <person name="Orme A."/>
            <person name="El-Demerdash A."/>
            <person name="Owen C."/>
            <person name="Martin L.B.B."/>
            <person name="Misra R.C."/>
            <person name="Kikuchi S."/>
            <person name="Rejzek M."/>
            <person name="Martin A.C."/>
            <person name="Harkess A."/>
            <person name="Leebens-Mack J."/>
            <person name="Louveau T."/>
            <person name="Stephenson M.J."/>
            <person name="Osbourn A."/>
        </authorList>
    </citation>
    <scope>NUCLEOTIDE SEQUENCE</scope>
    <source>
        <strain evidence="1">S10</strain>
    </source>
</reference>
<dbReference type="AlphaFoldDB" id="A0AAD7Q1P4"/>
<dbReference type="Proteomes" id="UP001163823">
    <property type="component" value="Chromosome 4"/>
</dbReference>
<proteinExistence type="predicted"/>
<keyword evidence="2" id="KW-1185">Reference proteome</keyword>
<gene>
    <name evidence="1" type="ORF">O6P43_010986</name>
</gene>
<comment type="caution">
    <text evidence="1">The sequence shown here is derived from an EMBL/GenBank/DDBJ whole genome shotgun (WGS) entry which is preliminary data.</text>
</comment>
<name>A0AAD7Q1P4_QUISA</name>
<protein>
    <submittedName>
        <fullName evidence="1">Uncharacterized protein</fullName>
    </submittedName>
</protein>
<sequence>MEVEHSLVCSALKQIPWRVPWRATKRRCFGLESFKRPRFVLFYIVGLYTVRPLPLQWQVNGSVLTIAIAVSAIPATLDFSSLISSSSSSTSYNQSSQLPKTHILSTAPIRNSNCLDSSKPSLIHP</sequence>
<evidence type="ECO:0000313" key="2">
    <source>
        <dbReference type="Proteomes" id="UP001163823"/>
    </source>
</evidence>
<accession>A0AAD7Q1P4</accession>
<organism evidence="1 2">
    <name type="scientific">Quillaja saponaria</name>
    <name type="common">Soap bark tree</name>
    <dbReference type="NCBI Taxonomy" id="32244"/>
    <lineage>
        <taxon>Eukaryota</taxon>
        <taxon>Viridiplantae</taxon>
        <taxon>Streptophyta</taxon>
        <taxon>Embryophyta</taxon>
        <taxon>Tracheophyta</taxon>
        <taxon>Spermatophyta</taxon>
        <taxon>Magnoliopsida</taxon>
        <taxon>eudicotyledons</taxon>
        <taxon>Gunneridae</taxon>
        <taxon>Pentapetalae</taxon>
        <taxon>rosids</taxon>
        <taxon>fabids</taxon>
        <taxon>Fabales</taxon>
        <taxon>Quillajaceae</taxon>
        <taxon>Quillaja</taxon>
    </lineage>
</organism>
<evidence type="ECO:0000313" key="1">
    <source>
        <dbReference type="EMBL" id="KAJ7973212.1"/>
    </source>
</evidence>
<dbReference type="EMBL" id="JARAOO010000004">
    <property type="protein sequence ID" value="KAJ7973212.1"/>
    <property type="molecule type" value="Genomic_DNA"/>
</dbReference>
<dbReference type="KEGG" id="qsa:O6P43_010986"/>